<name>A0A0J1IPR4_9FIRM</name>
<evidence type="ECO:0000256" key="1">
    <source>
        <dbReference type="ARBA" id="ARBA00022679"/>
    </source>
</evidence>
<dbReference type="Gene3D" id="3.20.20.70">
    <property type="entry name" value="Aldolase class I"/>
    <property type="match status" value="1"/>
</dbReference>
<feature type="domain" description="DAHP synthetase I/KDSA" evidence="2">
    <location>
        <begin position="91"/>
        <end position="324"/>
    </location>
</feature>
<dbReference type="Proteomes" id="UP000036356">
    <property type="component" value="Unassembled WGS sequence"/>
</dbReference>
<feature type="domain" description="DAHP synthase ferredoxin-like" evidence="3">
    <location>
        <begin position="1"/>
        <end position="66"/>
    </location>
</feature>
<protein>
    <submittedName>
        <fullName evidence="4">Phospho-2-dehydro-3-deoxyheptonate aldolase</fullName>
        <ecNumber evidence="4">2.5.1.54</ecNumber>
    </submittedName>
</protein>
<dbReference type="SUPFAM" id="SSF51569">
    <property type="entry name" value="Aldolase"/>
    <property type="match status" value="1"/>
</dbReference>
<dbReference type="Gene3D" id="3.30.70.1140">
    <property type="entry name" value="Phospho-2-dehydro-3-deoxyheptonate aldolase, domain 1"/>
    <property type="match status" value="1"/>
</dbReference>
<evidence type="ECO:0000313" key="4">
    <source>
        <dbReference type="EMBL" id="KLU66691.1"/>
    </source>
</evidence>
<evidence type="ECO:0000313" key="5">
    <source>
        <dbReference type="Proteomes" id="UP000036356"/>
    </source>
</evidence>
<evidence type="ECO:0000259" key="2">
    <source>
        <dbReference type="Pfam" id="PF00793"/>
    </source>
</evidence>
<dbReference type="Pfam" id="PF00793">
    <property type="entry name" value="DAHP_synth_1"/>
    <property type="match status" value="1"/>
</dbReference>
<dbReference type="AlphaFoldDB" id="A0A0J1IPR4"/>
<dbReference type="NCBIfam" id="NF009239">
    <property type="entry name" value="PRK12595.1"/>
    <property type="match status" value="1"/>
</dbReference>
<dbReference type="InterPro" id="IPR013785">
    <property type="entry name" value="Aldolase_TIM"/>
</dbReference>
<evidence type="ECO:0000259" key="3">
    <source>
        <dbReference type="Pfam" id="PF18152"/>
    </source>
</evidence>
<dbReference type="InterPro" id="IPR041071">
    <property type="entry name" value="DAHP_snth_FXD"/>
</dbReference>
<dbReference type="PANTHER" id="PTHR43018">
    <property type="entry name" value="PHOSPHO-2-DEHYDRO-3-DEOXYHEPTONATE ALDOLASE"/>
    <property type="match status" value="1"/>
</dbReference>
<dbReference type="NCBIfam" id="NF006421">
    <property type="entry name" value="PRK08673.1"/>
    <property type="match status" value="1"/>
</dbReference>
<accession>A0A0J1IPR4</accession>
<dbReference type="Pfam" id="PF18152">
    <property type="entry name" value="DAHP_snth_FXD"/>
    <property type="match status" value="1"/>
</dbReference>
<dbReference type="InterPro" id="IPR006268">
    <property type="entry name" value="DAHP_syn_2"/>
</dbReference>
<dbReference type="GO" id="GO:0016832">
    <property type="term" value="F:aldehyde-lyase activity"/>
    <property type="evidence" value="ECO:0007669"/>
    <property type="project" value="InterPro"/>
</dbReference>
<dbReference type="GO" id="GO:0003849">
    <property type="term" value="F:3-deoxy-7-phosphoheptulonate synthase activity"/>
    <property type="evidence" value="ECO:0007669"/>
    <property type="project" value="UniProtKB-EC"/>
</dbReference>
<sequence>MIIVLKKGATPEQVEEVSTRLTEEGFKIHLSEGVEKTIMGAVGDRTRLKALDLEALPWVEKVVPILAPYKLVSREFHPADSIIRIGDHEIGGHHVHMMAGPCAVESREQIIETAHAVRAAGATFLRGGAFKPRTSPYSFQGLEEEGLRYLADAREETGLLVVTEVIDARDVSLVAHYSDILQIGARNMQNFNLLKEVAKCGKAVLLKRGPSATLEEWMMAAEYIMDGGNYQVMFCERGIRTFETYTRNTLDLTMVPALHSLSHLPVIVDPSHGTGRWQLVHPMAKAALAAGADGLIVEVHPQPEKAVSDGKQSLTPETFKLMMDDLIGLSKALGRSLGDVSLC</sequence>
<dbReference type="RefSeq" id="WP_047809239.1">
    <property type="nucleotide sequence ID" value="NZ_LDZY01000004.1"/>
</dbReference>
<dbReference type="NCBIfam" id="TIGR01361">
    <property type="entry name" value="DAHP_synth_Bsub"/>
    <property type="match status" value="1"/>
</dbReference>
<comment type="caution">
    <text evidence="4">The sequence shown here is derived from an EMBL/GenBank/DDBJ whole genome shotgun (WGS) entry which is preliminary data.</text>
</comment>
<dbReference type="EC" id="2.5.1.54" evidence="4"/>
<keyword evidence="5" id="KW-1185">Reference proteome</keyword>
<dbReference type="PATRIC" id="fig|476652.3.peg.1395"/>
<proteinExistence type="predicted"/>
<gene>
    <name evidence="4" type="primary">aroF_1</name>
    <name evidence="4" type="ORF">DEAC_c13580</name>
</gene>
<keyword evidence="1 4" id="KW-0808">Transferase</keyword>
<dbReference type="GO" id="GO:0009073">
    <property type="term" value="P:aromatic amino acid family biosynthetic process"/>
    <property type="evidence" value="ECO:0007669"/>
    <property type="project" value="InterPro"/>
</dbReference>
<dbReference type="InterPro" id="IPR052899">
    <property type="entry name" value="Class-I_DAHP_synthase"/>
</dbReference>
<dbReference type="EMBL" id="LDZY01000004">
    <property type="protein sequence ID" value="KLU66691.1"/>
    <property type="molecule type" value="Genomic_DNA"/>
</dbReference>
<dbReference type="PANTHER" id="PTHR43018:SF2">
    <property type="entry name" value="PHOSPHO-2-DEHYDRO-3-DEOXYHEPTONATE ALDOLASE"/>
    <property type="match status" value="1"/>
</dbReference>
<dbReference type="STRING" id="476652.DEAC_c13580"/>
<reference evidence="4 5" key="1">
    <citation type="submission" date="2015-06" db="EMBL/GenBank/DDBJ databases">
        <title>Draft genome of the moderately acidophilic sulfate reducer Candidatus Desulfosporosinus acididurans strain M1.</title>
        <authorList>
            <person name="Poehlein A."/>
            <person name="Petzsch P."/>
            <person name="Johnson B.D."/>
            <person name="Schloemann M."/>
            <person name="Daniel R."/>
            <person name="Muehling M."/>
        </authorList>
    </citation>
    <scope>NUCLEOTIDE SEQUENCE [LARGE SCALE GENOMIC DNA]</scope>
    <source>
        <strain evidence="4 5">M1</strain>
    </source>
</reference>
<organism evidence="4 5">
    <name type="scientific">Desulfosporosinus acididurans</name>
    <dbReference type="NCBI Taxonomy" id="476652"/>
    <lineage>
        <taxon>Bacteria</taxon>
        <taxon>Bacillati</taxon>
        <taxon>Bacillota</taxon>
        <taxon>Clostridia</taxon>
        <taxon>Eubacteriales</taxon>
        <taxon>Desulfitobacteriaceae</taxon>
        <taxon>Desulfosporosinus</taxon>
    </lineage>
</organism>
<dbReference type="InterPro" id="IPR006218">
    <property type="entry name" value="DAHP1/KDSA"/>
</dbReference>